<feature type="transmembrane region" description="Helical" evidence="11">
    <location>
        <begin position="868"/>
        <end position="888"/>
    </location>
</feature>
<sequence length="1061" mass="120753">MGKLWSYLIFLGWICYLMTVGLFLFLNGFFLTRISRIERNNCTTCNSLNNCDIKSILYNSTSTEDICLQPQGRIVLLIVDALKYDFMNWQENIINPPHYQNKIPIVHELINKYPNNAKLYKIIADPPTTTMQRIKGFTTGTLPTFIDISSNFASEQINEDNLIDQNAKNGVVFMGDDTWTGLYPDKFLRQFPSPSFNVWDLDTVDREVKHRIFFELQKKDWSLLIAHTLGVDHCGHKHGQNHPEMSRKLNETNDLIREIIDTLSDDVILFMMGDHGMTETGDHGGDSSNEIEAGLFVYSKKPFISGFETSKTRILNQIDIVPTFSAILGTPIPFSNIGSLIIDILPISKTSRVNTSSFIVHSVLRNIIQTKKYIDAYSSESFLFSDEKLLELNKHYELLIMEAIKIKHDDDESVKKFILNAHEYLKILRDSCVEIWAQFDSKLMLQGLLIMFCTLFFTYLLINGVQEMRMIKIFESAFLQVSTVANIFVGIMVYCLFIIKIIDEFTNTIFLSTGIVSLLLLASVIIQNWDEISNTWYNNSRNKKIDYIMRIVLLLTICGLFSNSYIVEEDKVLSFLLITLVCLLIYNIGDDTIITESHEKKFKSSNKSMNLYKTKILLIFIGFIVCLTIRISSYFWRCREEQINSSCTSSIFLGKVGSISSNSLERILLTISLVALALYITIVRIWLRNCGNLTGFSPTIAVSRYCPGLIVVCMGSYWVLQRLPKNGKVKFVLSYQMNALPGVVYFFVIFAIGVLFIRPLSIFLLPQKRETFSIYQGENMVPKLFDKIKELFYTKRNKDDNDIPIVYGLGTVYSAAFISLSVFLTLLYALLLGNVLAPSSILMIVTCVAVLGIVAIERYRNANDIGQLFQIPSTAIFCWFLIAEYFFYGSGHQPTFSTIYWDAAFIGTGGHYYGNIIPAILIGVNTFGSHIILGATLPLLIIAPFTIFVMIPKLAKIKFRVNEDMKRGELVLFDRESTFHHALVTVCGKYLLIHGLRTFGCMFAATIHCRHLMVWKIFAPKLIFEGLSFLVSLGSVLLSLFMVIRIDGQVEKLIACVTKVR</sequence>
<dbReference type="Pfam" id="PF01663">
    <property type="entry name" value="Phosphodiest"/>
    <property type="match status" value="1"/>
</dbReference>
<evidence type="ECO:0000256" key="3">
    <source>
        <dbReference type="ARBA" id="ARBA00008695"/>
    </source>
</evidence>
<reference evidence="12" key="2">
    <citation type="submission" date="2023-03" db="EMBL/GenBank/DDBJ databases">
        <authorList>
            <person name="Inwood S.N."/>
            <person name="Skelly J.G."/>
            <person name="Guhlin J."/>
            <person name="Harrop T.W.R."/>
            <person name="Goldson S.G."/>
            <person name="Dearden P.K."/>
        </authorList>
    </citation>
    <scope>NUCLEOTIDE SEQUENCE</scope>
    <source>
        <strain evidence="12">Irish</strain>
        <tissue evidence="12">Whole body</tissue>
    </source>
</reference>
<keyword evidence="5" id="KW-0808">Transferase</keyword>
<feature type="transmembrane region" description="Helical" evidence="11">
    <location>
        <begin position="7"/>
        <end position="31"/>
    </location>
</feature>
<feature type="transmembrane region" description="Helical" evidence="11">
    <location>
        <begin position="477"/>
        <end position="502"/>
    </location>
</feature>
<keyword evidence="4" id="KW-0337">GPI-anchor biosynthesis</keyword>
<feature type="transmembrane region" description="Helical" evidence="11">
    <location>
        <begin position="931"/>
        <end position="951"/>
    </location>
</feature>
<dbReference type="InterPro" id="IPR037675">
    <property type="entry name" value="PIG-O_N"/>
</dbReference>
<feature type="transmembrane region" description="Helical" evidence="11">
    <location>
        <begin position="805"/>
        <end position="829"/>
    </location>
</feature>
<evidence type="ECO:0000256" key="8">
    <source>
        <dbReference type="ARBA" id="ARBA00022989"/>
    </source>
</evidence>
<evidence type="ECO:0000256" key="2">
    <source>
        <dbReference type="ARBA" id="ARBA00004687"/>
    </source>
</evidence>
<evidence type="ECO:0000256" key="6">
    <source>
        <dbReference type="ARBA" id="ARBA00022692"/>
    </source>
</evidence>
<keyword evidence="9 11" id="KW-0472">Membrane</keyword>
<comment type="pathway">
    <text evidence="2">Glycolipid biosynthesis; glycosylphosphatidylinositol-anchor biosynthesis.</text>
</comment>
<feature type="transmembrane region" description="Helical" evidence="11">
    <location>
        <begin position="572"/>
        <end position="595"/>
    </location>
</feature>
<keyword evidence="7" id="KW-0256">Endoplasmic reticulum</keyword>
<gene>
    <name evidence="12" type="ORF">PV328_006379</name>
</gene>
<dbReference type="GO" id="GO:0051377">
    <property type="term" value="F:mannose-ethanolamine phosphotransferase activity"/>
    <property type="evidence" value="ECO:0007669"/>
    <property type="project" value="InterPro"/>
</dbReference>
<dbReference type="PANTHER" id="PTHR23071:SF1">
    <property type="entry name" value="GPI ETHANOLAMINE PHOSPHATE TRANSFERASE 3"/>
    <property type="match status" value="1"/>
</dbReference>
<feature type="transmembrane region" description="Helical" evidence="11">
    <location>
        <begin position="616"/>
        <end position="636"/>
    </location>
</feature>
<accession>A0AA39FPB9</accession>
<feature type="transmembrane region" description="Helical" evidence="11">
    <location>
        <begin position="740"/>
        <end position="765"/>
    </location>
</feature>
<evidence type="ECO:0000256" key="9">
    <source>
        <dbReference type="ARBA" id="ARBA00023136"/>
    </source>
</evidence>
<evidence type="ECO:0000313" key="12">
    <source>
        <dbReference type="EMBL" id="KAK0173136.1"/>
    </source>
</evidence>
<comment type="caution">
    <text evidence="12">The sequence shown here is derived from an EMBL/GenBank/DDBJ whole genome shotgun (WGS) entry which is preliminary data.</text>
</comment>
<dbReference type="Proteomes" id="UP001168990">
    <property type="component" value="Unassembled WGS sequence"/>
</dbReference>
<feature type="transmembrane region" description="Helical" evidence="11">
    <location>
        <begin position="699"/>
        <end position="720"/>
    </location>
</feature>
<evidence type="ECO:0000256" key="11">
    <source>
        <dbReference type="SAM" id="Phobius"/>
    </source>
</evidence>
<evidence type="ECO:0000256" key="10">
    <source>
        <dbReference type="ARBA" id="ARBA00023180"/>
    </source>
</evidence>
<keyword evidence="6 11" id="KW-0812">Transmembrane</keyword>
<dbReference type="InterPro" id="IPR039524">
    <property type="entry name" value="PIGO/GPI13"/>
</dbReference>
<feature type="transmembrane region" description="Helical" evidence="11">
    <location>
        <begin position="667"/>
        <end position="687"/>
    </location>
</feature>
<feature type="transmembrane region" description="Helical" evidence="11">
    <location>
        <begin position="508"/>
        <end position="526"/>
    </location>
</feature>
<dbReference type="Gene3D" id="3.40.720.10">
    <property type="entry name" value="Alkaline Phosphatase, subunit A"/>
    <property type="match status" value="1"/>
</dbReference>
<proteinExistence type="inferred from homology"/>
<protein>
    <recommendedName>
        <fullName evidence="14">GPI ethanolamine phosphate transferase 3</fullName>
    </recommendedName>
</protein>
<reference evidence="12" key="1">
    <citation type="journal article" date="2023" name="bioRxiv">
        <title>Scaffold-level genome assemblies of two parasitoid biocontrol wasps reveal the parthenogenesis mechanism and an associated novel virus.</title>
        <authorList>
            <person name="Inwood S."/>
            <person name="Skelly J."/>
            <person name="Guhlin J."/>
            <person name="Harrop T."/>
            <person name="Goldson S."/>
            <person name="Dearden P."/>
        </authorList>
    </citation>
    <scope>NUCLEOTIDE SEQUENCE</scope>
    <source>
        <strain evidence="12">Irish</strain>
        <tissue evidence="12">Whole body</tissue>
    </source>
</reference>
<feature type="transmembrane region" description="Helical" evidence="11">
    <location>
        <begin position="547"/>
        <end position="566"/>
    </location>
</feature>
<dbReference type="InterPro" id="IPR002591">
    <property type="entry name" value="Phosphodiest/P_Trfase"/>
</dbReference>
<evidence type="ECO:0000256" key="5">
    <source>
        <dbReference type="ARBA" id="ARBA00022679"/>
    </source>
</evidence>
<dbReference type="EMBL" id="JAQQBS010000002">
    <property type="protein sequence ID" value="KAK0173136.1"/>
    <property type="molecule type" value="Genomic_DNA"/>
</dbReference>
<comment type="subcellular location">
    <subcellularLocation>
        <location evidence="1">Endoplasmic reticulum membrane</location>
        <topology evidence="1">Multi-pass membrane protein</topology>
    </subcellularLocation>
</comment>
<name>A0AA39FPB9_9HYME</name>
<comment type="similarity">
    <text evidence="3">Belongs to the PIGG/PIGN/PIGO family. PIGO subfamily.</text>
</comment>
<evidence type="ECO:0000256" key="4">
    <source>
        <dbReference type="ARBA" id="ARBA00022502"/>
    </source>
</evidence>
<dbReference type="CDD" id="cd16023">
    <property type="entry name" value="GPI_EPT_3"/>
    <property type="match status" value="1"/>
</dbReference>
<dbReference type="GO" id="GO:0006506">
    <property type="term" value="P:GPI anchor biosynthetic process"/>
    <property type="evidence" value="ECO:0007669"/>
    <property type="project" value="UniProtKB-KW"/>
</dbReference>
<feature type="transmembrane region" description="Helical" evidence="11">
    <location>
        <begin position="443"/>
        <end position="465"/>
    </location>
</feature>
<keyword evidence="10" id="KW-0325">Glycoprotein</keyword>
<evidence type="ECO:0000256" key="7">
    <source>
        <dbReference type="ARBA" id="ARBA00022824"/>
    </source>
</evidence>
<evidence type="ECO:0000256" key="1">
    <source>
        <dbReference type="ARBA" id="ARBA00004477"/>
    </source>
</evidence>
<organism evidence="12 13">
    <name type="scientific">Microctonus aethiopoides</name>
    <dbReference type="NCBI Taxonomy" id="144406"/>
    <lineage>
        <taxon>Eukaryota</taxon>
        <taxon>Metazoa</taxon>
        <taxon>Ecdysozoa</taxon>
        <taxon>Arthropoda</taxon>
        <taxon>Hexapoda</taxon>
        <taxon>Insecta</taxon>
        <taxon>Pterygota</taxon>
        <taxon>Neoptera</taxon>
        <taxon>Endopterygota</taxon>
        <taxon>Hymenoptera</taxon>
        <taxon>Apocrita</taxon>
        <taxon>Ichneumonoidea</taxon>
        <taxon>Braconidae</taxon>
        <taxon>Euphorinae</taxon>
        <taxon>Microctonus</taxon>
    </lineage>
</organism>
<dbReference type="AlphaFoldDB" id="A0AA39FPB9"/>
<dbReference type="InterPro" id="IPR017850">
    <property type="entry name" value="Alkaline_phosphatase_core_sf"/>
</dbReference>
<dbReference type="GO" id="GO:0005789">
    <property type="term" value="C:endoplasmic reticulum membrane"/>
    <property type="evidence" value="ECO:0007669"/>
    <property type="project" value="UniProtKB-SubCell"/>
</dbReference>
<feature type="transmembrane region" description="Helical" evidence="11">
    <location>
        <begin position="1022"/>
        <end position="1044"/>
    </location>
</feature>
<keyword evidence="8 11" id="KW-1133">Transmembrane helix</keyword>
<feature type="transmembrane region" description="Helical" evidence="11">
    <location>
        <begin position="835"/>
        <end position="856"/>
    </location>
</feature>
<dbReference type="SUPFAM" id="SSF53649">
    <property type="entry name" value="Alkaline phosphatase-like"/>
    <property type="match status" value="1"/>
</dbReference>
<keyword evidence="13" id="KW-1185">Reference proteome</keyword>
<dbReference type="PANTHER" id="PTHR23071">
    <property type="entry name" value="PHOSPHATIDYLINOSITOL GLYCAN"/>
    <property type="match status" value="1"/>
</dbReference>
<evidence type="ECO:0000313" key="13">
    <source>
        <dbReference type="Proteomes" id="UP001168990"/>
    </source>
</evidence>
<evidence type="ECO:0008006" key="14">
    <source>
        <dbReference type="Google" id="ProtNLM"/>
    </source>
</evidence>